<protein>
    <submittedName>
        <fullName evidence="1">Uncharacterized protein</fullName>
    </submittedName>
</protein>
<dbReference type="Proteomes" id="UP001610335">
    <property type="component" value="Unassembled WGS sequence"/>
</dbReference>
<evidence type="ECO:0000313" key="2">
    <source>
        <dbReference type="Proteomes" id="UP001610335"/>
    </source>
</evidence>
<keyword evidence="2" id="KW-1185">Reference proteome</keyword>
<gene>
    <name evidence="1" type="ORF">BDW59DRAFT_14279</name>
</gene>
<evidence type="ECO:0000313" key="1">
    <source>
        <dbReference type="EMBL" id="KAL2830801.1"/>
    </source>
</evidence>
<organism evidence="1 2">
    <name type="scientific">Aspergillus cavernicola</name>
    <dbReference type="NCBI Taxonomy" id="176166"/>
    <lineage>
        <taxon>Eukaryota</taxon>
        <taxon>Fungi</taxon>
        <taxon>Dikarya</taxon>
        <taxon>Ascomycota</taxon>
        <taxon>Pezizomycotina</taxon>
        <taxon>Eurotiomycetes</taxon>
        <taxon>Eurotiomycetidae</taxon>
        <taxon>Eurotiales</taxon>
        <taxon>Aspergillaceae</taxon>
        <taxon>Aspergillus</taxon>
        <taxon>Aspergillus subgen. Nidulantes</taxon>
    </lineage>
</organism>
<reference evidence="1 2" key="1">
    <citation type="submission" date="2024-07" db="EMBL/GenBank/DDBJ databases">
        <title>Section-level genome sequencing and comparative genomics of Aspergillus sections Usti and Cavernicolus.</title>
        <authorList>
            <consortium name="Lawrence Berkeley National Laboratory"/>
            <person name="Nybo J.L."/>
            <person name="Vesth T.C."/>
            <person name="Theobald S."/>
            <person name="Frisvad J.C."/>
            <person name="Larsen T.O."/>
            <person name="Kjaerboelling I."/>
            <person name="Rothschild-Mancinelli K."/>
            <person name="Lyhne E.K."/>
            <person name="Kogle M.E."/>
            <person name="Barry K."/>
            <person name="Clum A."/>
            <person name="Na H."/>
            <person name="Ledsgaard L."/>
            <person name="Lin J."/>
            <person name="Lipzen A."/>
            <person name="Kuo A."/>
            <person name="Riley R."/>
            <person name="Mondo S."/>
            <person name="LaButti K."/>
            <person name="Haridas S."/>
            <person name="Pangalinan J."/>
            <person name="Salamov A.A."/>
            <person name="Simmons B.A."/>
            <person name="Magnuson J.K."/>
            <person name="Chen J."/>
            <person name="Drula E."/>
            <person name="Henrissat B."/>
            <person name="Wiebenga A."/>
            <person name="Lubbers R.J."/>
            <person name="Gomes A.C."/>
            <person name="Makela M.R."/>
            <person name="Stajich J."/>
            <person name="Grigoriev I.V."/>
            <person name="Mortensen U.H."/>
            <person name="De vries R.P."/>
            <person name="Baker S.E."/>
            <person name="Andersen M.R."/>
        </authorList>
    </citation>
    <scope>NUCLEOTIDE SEQUENCE [LARGE SCALE GENOMIC DNA]</scope>
    <source>
        <strain evidence="1 2">CBS 600.67</strain>
    </source>
</reference>
<accession>A0ABR4ISZ5</accession>
<dbReference type="EMBL" id="JBFXLS010000011">
    <property type="protein sequence ID" value="KAL2830801.1"/>
    <property type="molecule type" value="Genomic_DNA"/>
</dbReference>
<proteinExistence type="predicted"/>
<name>A0ABR4ISZ5_9EURO</name>
<comment type="caution">
    <text evidence="1">The sequence shown here is derived from an EMBL/GenBank/DDBJ whole genome shotgun (WGS) entry which is preliminary data.</text>
</comment>
<sequence length="110" mass="12041">MSTEIDHLSTKQLYDLYGEPGLEPVKRIDGQPLPPGIPEHGIPPVWFGNKSEKITLPESRILLSDFGVAFSHKLTAISLVSTLLHLAHYQLSGRRSGRSGDPIETDAPSL</sequence>